<proteinExistence type="inferred from homology"/>
<organism evidence="8 9">
    <name type="scientific">Curtobacterium herbarum</name>
    <dbReference type="NCBI Taxonomy" id="150122"/>
    <lineage>
        <taxon>Bacteria</taxon>
        <taxon>Bacillati</taxon>
        <taxon>Actinomycetota</taxon>
        <taxon>Actinomycetes</taxon>
        <taxon>Micrococcales</taxon>
        <taxon>Microbacteriaceae</taxon>
        <taxon>Curtobacterium</taxon>
    </lineage>
</organism>
<feature type="region of interest" description="Disordered" evidence="5">
    <location>
        <begin position="30"/>
        <end position="73"/>
    </location>
</feature>
<feature type="compositionally biased region" description="Low complexity" evidence="5">
    <location>
        <begin position="30"/>
        <end position="39"/>
    </location>
</feature>
<protein>
    <submittedName>
        <fullName evidence="8">Endo-beta-N-acetylglucosaminidase family protein</fullName>
    </submittedName>
</protein>
<comment type="caution">
    <text evidence="8">The sequence shown here is derived from an EMBL/GenBank/DDBJ whole genome shotgun (WGS) entry which is preliminary data.</text>
</comment>
<evidence type="ECO:0000259" key="7">
    <source>
        <dbReference type="PROSITE" id="PS51910"/>
    </source>
</evidence>
<evidence type="ECO:0000256" key="5">
    <source>
        <dbReference type="SAM" id="MobiDB-lite"/>
    </source>
</evidence>
<feature type="chain" id="PRO_5045319327" evidence="6">
    <location>
        <begin position="29"/>
        <end position="333"/>
    </location>
</feature>
<dbReference type="Pfam" id="PF00704">
    <property type="entry name" value="Glyco_hydro_18"/>
    <property type="match status" value="1"/>
</dbReference>
<evidence type="ECO:0000256" key="6">
    <source>
        <dbReference type="SAM" id="SignalP"/>
    </source>
</evidence>
<name>A0ABP4K0M9_9MICO</name>
<evidence type="ECO:0000313" key="9">
    <source>
        <dbReference type="Proteomes" id="UP001501742"/>
    </source>
</evidence>
<evidence type="ECO:0000256" key="2">
    <source>
        <dbReference type="ARBA" id="ARBA00023295"/>
    </source>
</evidence>
<reference evidence="9" key="1">
    <citation type="journal article" date="2019" name="Int. J. Syst. Evol. Microbiol.">
        <title>The Global Catalogue of Microorganisms (GCM) 10K type strain sequencing project: providing services to taxonomists for standard genome sequencing and annotation.</title>
        <authorList>
            <consortium name="The Broad Institute Genomics Platform"/>
            <consortium name="The Broad Institute Genome Sequencing Center for Infectious Disease"/>
            <person name="Wu L."/>
            <person name="Ma J."/>
        </authorList>
    </citation>
    <scope>NUCLEOTIDE SEQUENCE [LARGE SCALE GENOMIC DNA]</scope>
    <source>
        <strain evidence="9">JCM 12140</strain>
    </source>
</reference>
<evidence type="ECO:0000256" key="4">
    <source>
        <dbReference type="RuleBase" id="RU004453"/>
    </source>
</evidence>
<dbReference type="Proteomes" id="UP001501742">
    <property type="component" value="Unassembled WGS sequence"/>
</dbReference>
<dbReference type="Gene3D" id="3.20.20.80">
    <property type="entry name" value="Glycosidases"/>
    <property type="match status" value="1"/>
</dbReference>
<evidence type="ECO:0000313" key="8">
    <source>
        <dbReference type="EMBL" id="GAA1492260.1"/>
    </source>
</evidence>
<dbReference type="EMBL" id="BAAAJX010000002">
    <property type="protein sequence ID" value="GAA1492260.1"/>
    <property type="molecule type" value="Genomic_DNA"/>
</dbReference>
<feature type="signal peptide" evidence="6">
    <location>
        <begin position="1"/>
        <end position="28"/>
    </location>
</feature>
<accession>A0ABP4K0M9</accession>
<dbReference type="NCBIfam" id="NF045482">
    <property type="entry name" value="Endoglyc_H"/>
    <property type="match status" value="1"/>
</dbReference>
<keyword evidence="1 3" id="KW-0378">Hydrolase</keyword>
<dbReference type="PROSITE" id="PS51910">
    <property type="entry name" value="GH18_2"/>
    <property type="match status" value="1"/>
</dbReference>
<dbReference type="InterPro" id="IPR017853">
    <property type="entry name" value="GH"/>
</dbReference>
<dbReference type="InterPro" id="IPR054861">
    <property type="entry name" value="Endoglyc_H"/>
</dbReference>
<dbReference type="InterPro" id="IPR001223">
    <property type="entry name" value="Glyco_hydro18_cat"/>
</dbReference>
<keyword evidence="6" id="KW-0732">Signal</keyword>
<feature type="compositionally biased region" description="Basic residues" evidence="5">
    <location>
        <begin position="52"/>
        <end position="63"/>
    </location>
</feature>
<dbReference type="CDD" id="cd06542">
    <property type="entry name" value="GH18_EndoS-like"/>
    <property type="match status" value="1"/>
</dbReference>
<gene>
    <name evidence="8" type="ORF">GCM10009627_06060</name>
</gene>
<dbReference type="RefSeq" id="WP_204608653.1">
    <property type="nucleotide sequence ID" value="NZ_BAAAJX010000002.1"/>
</dbReference>
<dbReference type="PROSITE" id="PS01095">
    <property type="entry name" value="GH18_1"/>
    <property type="match status" value="1"/>
</dbReference>
<dbReference type="SUPFAM" id="SSF51445">
    <property type="entry name" value="(Trans)glycosidases"/>
    <property type="match status" value="1"/>
</dbReference>
<sequence>MQKSMKIGIVAALVAMVAAPMVPAAASAAPGESAAASHGQGQGQGQGQGHGHGGHGGHGHGRPGHSAPTKTGPTSIAYVEVNNDELRNVGRYTLANGANAFDVAIIFAANINRDADGDAVLYANENVQRTLDQAATQIRPLQAKGIKVTLSVLGNHQGTGLANFTSKAEARDFAAQVAATVKKYGLDGVDLDDEYSDYGVDGTAQPNEQSIGWLISALRADMPGKIISFYDIGPSSDALKTANPSVGKKLDYAWNPYYGTYTAPSIPGVPKSKLSAAAVDIQNTPAATAVSLAQRTKADGYGVFMTYNLPDGDVSPYVSGFTKVLYGQSAVYK</sequence>
<dbReference type="InterPro" id="IPR001579">
    <property type="entry name" value="Glyco_hydro_18_chit_AS"/>
</dbReference>
<keyword evidence="9" id="KW-1185">Reference proteome</keyword>
<feature type="compositionally biased region" description="Gly residues" evidence="5">
    <location>
        <begin position="40"/>
        <end position="51"/>
    </location>
</feature>
<comment type="similarity">
    <text evidence="4">Belongs to the glycosyl hydrolase 18 family.</text>
</comment>
<evidence type="ECO:0000256" key="3">
    <source>
        <dbReference type="RuleBase" id="RU000489"/>
    </source>
</evidence>
<evidence type="ECO:0000256" key="1">
    <source>
        <dbReference type="ARBA" id="ARBA00022801"/>
    </source>
</evidence>
<feature type="domain" description="GH18" evidence="7">
    <location>
        <begin position="73"/>
        <end position="328"/>
    </location>
</feature>
<keyword evidence="2 3" id="KW-0326">Glycosidase</keyword>